<evidence type="ECO:0000313" key="2">
    <source>
        <dbReference type="EMBL" id="CBK41713.1"/>
    </source>
</evidence>
<dbReference type="NCBIfam" id="TIGR02270">
    <property type="entry name" value="TIGR02270 family protein"/>
    <property type="match status" value="1"/>
</dbReference>
<dbReference type="EMBL" id="FP929003">
    <property type="protein sequence ID" value="CBK41713.1"/>
    <property type="molecule type" value="Genomic_DNA"/>
</dbReference>
<dbReference type="STRING" id="330214.NIDE1989"/>
<dbReference type="InterPro" id="IPR011959">
    <property type="entry name" value="CHP02270"/>
</dbReference>
<evidence type="ECO:0008006" key="4">
    <source>
        <dbReference type="Google" id="ProtNLM"/>
    </source>
</evidence>
<dbReference type="HOGENOM" id="CLU_055283_0_0_0"/>
<dbReference type="Proteomes" id="UP000001660">
    <property type="component" value="Chromosome"/>
</dbReference>
<dbReference type="KEGG" id="nde:NIDE1989"/>
<accession>D8PEQ4</accession>
<dbReference type="AlphaFoldDB" id="D8PEQ4"/>
<evidence type="ECO:0000256" key="1">
    <source>
        <dbReference type="SAM" id="MobiDB-lite"/>
    </source>
</evidence>
<reference evidence="2 3" key="1">
    <citation type="journal article" date="2010" name="Proc. Natl. Acad. Sci. U.S.A.">
        <title>A Nitrospira metagenome illuminates the physiology and evolution of globally important nitrite-oxidizing bacteria.</title>
        <authorList>
            <person name="Lucker S."/>
            <person name="Wagner M."/>
            <person name="Maixner F."/>
            <person name="Pelletier E."/>
            <person name="Koch H."/>
            <person name="Vacherie B."/>
            <person name="Rattei T."/>
            <person name="Sinninghe Damste J."/>
            <person name="Spieck E."/>
            <person name="Le Paslier D."/>
            <person name="Daims H."/>
        </authorList>
    </citation>
    <scope>NUCLEOTIDE SEQUENCE [LARGE SCALE GENOMIC DNA]</scope>
</reference>
<dbReference type="InterPro" id="IPR011989">
    <property type="entry name" value="ARM-like"/>
</dbReference>
<dbReference type="Gene3D" id="1.25.10.10">
    <property type="entry name" value="Leucine-rich Repeat Variant"/>
    <property type="match status" value="1"/>
</dbReference>
<evidence type="ECO:0000313" key="3">
    <source>
        <dbReference type="Proteomes" id="UP000001660"/>
    </source>
</evidence>
<dbReference type="eggNOG" id="COG1413">
    <property type="taxonomic scope" value="Bacteria"/>
</dbReference>
<organism evidence="2 3">
    <name type="scientific">Nitrospira defluvii</name>
    <dbReference type="NCBI Taxonomy" id="330214"/>
    <lineage>
        <taxon>Bacteria</taxon>
        <taxon>Pseudomonadati</taxon>
        <taxon>Nitrospirota</taxon>
        <taxon>Nitrospiria</taxon>
        <taxon>Nitrospirales</taxon>
        <taxon>Nitrospiraceae</taxon>
        <taxon>Nitrospira</taxon>
    </lineage>
</organism>
<proteinExistence type="predicted"/>
<name>D8PEQ4_9BACT</name>
<gene>
    <name evidence="2" type="ORF">NIDE1989</name>
</gene>
<dbReference type="InterPro" id="IPR016024">
    <property type="entry name" value="ARM-type_fold"/>
</dbReference>
<dbReference type="SUPFAM" id="SSF48371">
    <property type="entry name" value="ARM repeat"/>
    <property type="match status" value="1"/>
</dbReference>
<keyword evidence="3" id="KW-1185">Reference proteome</keyword>
<sequence length="424" mass="47769">MVNEIVVRQHAENAAFLWTQRDRAVTEPHYRLKDIAKLDERVEANIDGLRVAGEVGWKLCEEGLEQQGPGEVFAAAVLAFGVNNPSRIEKVFEVCQAARGLHRPVISALGWLDAEQSKSHLVGLLGSEDALKRQIGIASYAVHRLDPGVVLTQTISDADHGVRARTLKAVGELGRIDLLSHVRRATVEDDVRVRFHALWSAVRLGDRTPDLLRKLQVVAESAGEFTELACALLLRCLPLEEAKRWRRQLRDDPQRLRLAAKGIGMIGDPELVPELLVLMERKETSRVAGESFSMITGVDLAYQDLERDEPQEVVSPKESTLSEEGDDEREISIVEDPDENLPWPHPELVNKWWRRHQGDYQTGVRYLCGKEITPANLTEVLKAGYQRQREAAALELALKEPRQPLFEVRGRGRQQQKSLGLWSW</sequence>
<feature type="region of interest" description="Disordered" evidence="1">
    <location>
        <begin position="307"/>
        <end position="329"/>
    </location>
</feature>
<protein>
    <recommendedName>
        <fullName evidence="4">HEAT repeat domain-containing protein</fullName>
    </recommendedName>
</protein>